<organism evidence="1 2">
    <name type="scientific">Stylosanthes scabra</name>
    <dbReference type="NCBI Taxonomy" id="79078"/>
    <lineage>
        <taxon>Eukaryota</taxon>
        <taxon>Viridiplantae</taxon>
        <taxon>Streptophyta</taxon>
        <taxon>Embryophyta</taxon>
        <taxon>Tracheophyta</taxon>
        <taxon>Spermatophyta</taxon>
        <taxon>Magnoliopsida</taxon>
        <taxon>eudicotyledons</taxon>
        <taxon>Gunneridae</taxon>
        <taxon>Pentapetalae</taxon>
        <taxon>rosids</taxon>
        <taxon>fabids</taxon>
        <taxon>Fabales</taxon>
        <taxon>Fabaceae</taxon>
        <taxon>Papilionoideae</taxon>
        <taxon>50 kb inversion clade</taxon>
        <taxon>dalbergioids sensu lato</taxon>
        <taxon>Dalbergieae</taxon>
        <taxon>Pterocarpus clade</taxon>
        <taxon>Stylosanthes</taxon>
    </lineage>
</organism>
<keyword evidence="2" id="KW-1185">Reference proteome</keyword>
<evidence type="ECO:0000313" key="2">
    <source>
        <dbReference type="Proteomes" id="UP001341840"/>
    </source>
</evidence>
<name>A0ABU6W9D5_9FABA</name>
<proteinExistence type="predicted"/>
<accession>A0ABU6W9D5</accession>
<dbReference type="Proteomes" id="UP001341840">
    <property type="component" value="Unassembled WGS sequence"/>
</dbReference>
<protein>
    <submittedName>
        <fullName evidence="1">Uncharacterized protein</fullName>
    </submittedName>
</protein>
<dbReference type="EMBL" id="JASCZI010181321">
    <property type="protein sequence ID" value="MED6181812.1"/>
    <property type="molecule type" value="Genomic_DNA"/>
</dbReference>
<reference evidence="1 2" key="1">
    <citation type="journal article" date="2023" name="Plants (Basel)">
        <title>Bridging the Gap: Combining Genomics and Transcriptomics Approaches to Understand Stylosanthes scabra, an Orphan Legume from the Brazilian Caatinga.</title>
        <authorList>
            <person name="Ferreira-Neto J.R.C."/>
            <person name="da Silva M.D."/>
            <person name="Binneck E."/>
            <person name="de Melo N.F."/>
            <person name="da Silva R.H."/>
            <person name="de Melo A.L.T.M."/>
            <person name="Pandolfi V."/>
            <person name="Bustamante F.O."/>
            <person name="Brasileiro-Vidal A.C."/>
            <person name="Benko-Iseppon A.M."/>
        </authorList>
    </citation>
    <scope>NUCLEOTIDE SEQUENCE [LARGE SCALE GENOMIC DNA]</scope>
    <source>
        <tissue evidence="1">Leaves</tissue>
    </source>
</reference>
<comment type="caution">
    <text evidence="1">The sequence shown here is derived from an EMBL/GenBank/DDBJ whole genome shotgun (WGS) entry which is preliminary data.</text>
</comment>
<evidence type="ECO:0000313" key="1">
    <source>
        <dbReference type="EMBL" id="MED6181812.1"/>
    </source>
</evidence>
<gene>
    <name evidence="1" type="ORF">PIB30_022841</name>
</gene>
<sequence>MNGPIREILGPLVPEQLLGTAQYLACKLTACLQVQMAKELAVTRDQVDVLTAERDSALAAPLLNAKIKSLSQEVEERANVQAAELKSCRSSLEQEKKRKADDTG</sequence>